<feature type="signal peptide" evidence="20">
    <location>
        <begin position="1"/>
        <end position="29"/>
    </location>
</feature>
<dbReference type="InterPro" id="IPR013320">
    <property type="entry name" value="ConA-like_dom_sf"/>
</dbReference>
<dbReference type="KEGG" id="tua:125534065"/>
<evidence type="ECO:0000256" key="5">
    <source>
        <dbReference type="ARBA" id="ARBA00022475"/>
    </source>
</evidence>
<dbReference type="OrthoDB" id="4062651at2759"/>
<evidence type="ECO:0000256" key="14">
    <source>
        <dbReference type="ARBA" id="ARBA00022989"/>
    </source>
</evidence>
<comment type="subcellular location">
    <subcellularLocation>
        <location evidence="1">Cell membrane</location>
        <topology evidence="1">Single-pass type I membrane protein</topology>
    </subcellularLocation>
</comment>
<dbReference type="FunFam" id="1.10.510.10:FF:000240">
    <property type="entry name" value="Lectin-domain containing receptor kinase A4.3"/>
    <property type="match status" value="1"/>
</dbReference>
<dbReference type="Gramene" id="TuG1812G0200005058.01.T01">
    <property type="protein sequence ID" value="TuG1812G0200005058.01.T01.cds472073"/>
    <property type="gene ID" value="TuG1812G0200005058.01"/>
</dbReference>
<evidence type="ECO:0000256" key="17">
    <source>
        <dbReference type="ARBA" id="ARBA00023180"/>
    </source>
</evidence>
<dbReference type="CDD" id="cd06899">
    <property type="entry name" value="lectin_legume_LecRK_Arcelin_ConA"/>
    <property type="match status" value="1"/>
</dbReference>
<name>A0A8R7PJL4_TRIUA</name>
<dbReference type="RefSeq" id="XP_048553323.1">
    <property type="nucleotide sequence ID" value="XM_048697366.1"/>
</dbReference>
<evidence type="ECO:0000256" key="15">
    <source>
        <dbReference type="ARBA" id="ARBA00023136"/>
    </source>
</evidence>
<comment type="similarity">
    <text evidence="2">In the N-terminal section; belongs to the leguminous lectin family.</text>
</comment>
<dbReference type="FunFam" id="3.30.200.20:FF:000178">
    <property type="entry name" value="serine/threonine-protein kinase PBS1-like"/>
    <property type="match status" value="1"/>
</dbReference>
<dbReference type="InterPro" id="IPR019825">
    <property type="entry name" value="Lectin_legB_Mn/Ca_BS"/>
</dbReference>
<evidence type="ECO:0000256" key="16">
    <source>
        <dbReference type="ARBA" id="ARBA00023170"/>
    </source>
</evidence>
<dbReference type="PROSITE" id="PS00307">
    <property type="entry name" value="LECTIN_LEGUME_BETA"/>
    <property type="match status" value="1"/>
</dbReference>
<proteinExistence type="inferred from homology"/>
<dbReference type="SMART" id="SM00220">
    <property type="entry name" value="S_TKc"/>
    <property type="match status" value="1"/>
</dbReference>
<evidence type="ECO:0000256" key="4">
    <source>
        <dbReference type="ARBA" id="ARBA00012513"/>
    </source>
</evidence>
<keyword evidence="16" id="KW-0675">Receptor</keyword>
<dbReference type="InterPro" id="IPR001220">
    <property type="entry name" value="Legume_lectin_dom"/>
</dbReference>
<dbReference type="InterPro" id="IPR000719">
    <property type="entry name" value="Prot_kinase_dom"/>
</dbReference>
<dbReference type="PROSITE" id="PS50011">
    <property type="entry name" value="PROTEIN_KINASE_DOM"/>
    <property type="match status" value="1"/>
</dbReference>
<feature type="transmembrane region" description="Helical" evidence="19">
    <location>
        <begin position="279"/>
        <end position="300"/>
    </location>
</feature>
<reference evidence="22" key="2">
    <citation type="submission" date="2018-03" db="EMBL/GenBank/DDBJ databases">
        <title>The Triticum urartu genome reveals the dynamic nature of wheat genome evolution.</title>
        <authorList>
            <person name="Ling H."/>
            <person name="Ma B."/>
            <person name="Shi X."/>
            <person name="Liu H."/>
            <person name="Dong L."/>
            <person name="Sun H."/>
            <person name="Cao Y."/>
            <person name="Gao Q."/>
            <person name="Zheng S."/>
            <person name="Li Y."/>
            <person name="Yu Y."/>
            <person name="Du H."/>
            <person name="Qi M."/>
            <person name="Li Y."/>
            <person name="Yu H."/>
            <person name="Cui Y."/>
            <person name="Wang N."/>
            <person name="Chen C."/>
            <person name="Wu H."/>
            <person name="Zhao Y."/>
            <person name="Zhang J."/>
            <person name="Li Y."/>
            <person name="Zhou W."/>
            <person name="Zhang B."/>
            <person name="Hu W."/>
            <person name="Eijk M."/>
            <person name="Tang J."/>
            <person name="Witsenboer H."/>
            <person name="Zhao S."/>
            <person name="Li Z."/>
            <person name="Zhang A."/>
            <person name="Wang D."/>
            <person name="Liang C."/>
        </authorList>
    </citation>
    <scope>NUCLEOTIDE SEQUENCE [LARGE SCALE GENOMIC DNA]</scope>
    <source>
        <strain evidence="22">cv. G1812</strain>
    </source>
</reference>
<keyword evidence="14 19" id="KW-1133">Transmembrane helix</keyword>
<dbReference type="GO" id="GO:0002229">
    <property type="term" value="P:defense response to oomycetes"/>
    <property type="evidence" value="ECO:0007669"/>
    <property type="project" value="UniProtKB-ARBA"/>
</dbReference>
<evidence type="ECO:0000256" key="19">
    <source>
        <dbReference type="SAM" id="Phobius"/>
    </source>
</evidence>
<evidence type="ECO:0000256" key="2">
    <source>
        <dbReference type="ARBA" id="ARBA00008536"/>
    </source>
</evidence>
<feature type="chain" id="PRO_5035887137" description="non-specific serine/threonine protein kinase" evidence="20">
    <location>
        <begin position="30"/>
        <end position="699"/>
    </location>
</feature>
<dbReference type="EC" id="2.7.11.1" evidence="4"/>
<dbReference type="AlphaFoldDB" id="A0A8R7PJL4"/>
<evidence type="ECO:0000256" key="20">
    <source>
        <dbReference type="SAM" id="SignalP"/>
    </source>
</evidence>
<keyword evidence="7" id="KW-0808">Transferase</keyword>
<feature type="domain" description="Protein kinase" evidence="21">
    <location>
        <begin position="338"/>
        <end position="653"/>
    </location>
</feature>
<accession>A0A8R7PJL4</accession>
<keyword evidence="8 19" id="KW-0812">Transmembrane</keyword>
<evidence type="ECO:0000256" key="10">
    <source>
        <dbReference type="ARBA" id="ARBA00022734"/>
    </source>
</evidence>
<comment type="similarity">
    <text evidence="3">In the C-terminal section; belongs to the protein kinase superfamily. Ser/Thr protein kinase family.</text>
</comment>
<evidence type="ECO:0000256" key="13">
    <source>
        <dbReference type="ARBA" id="ARBA00022840"/>
    </source>
</evidence>
<keyword evidence="15 19" id="KW-0472">Membrane</keyword>
<evidence type="ECO:0000256" key="1">
    <source>
        <dbReference type="ARBA" id="ARBA00004251"/>
    </source>
</evidence>
<evidence type="ECO:0000256" key="8">
    <source>
        <dbReference type="ARBA" id="ARBA00022692"/>
    </source>
</evidence>
<sequence>MTIPNTNSMLSFSCMVSAAIVILGRTCSCLHFTFPSFNPGNRDDFSFSPGSAISNNSLQITPNAGNMSHRSGRVVYARETLKLWNSKRTALTSFRTEFVLNILPQNGTAGEGMAFMLTNNPSLPSDSSGQWLGICNSQRDGAKTNRVVAVEFDTRQSYADEFDGNHFGFDFNSIKSFRQYPLSNQSIILASGSDVWVSMAYNGTTGLFGVDLVQHSTIGGQLKSSGSLIVNLSHYLADDIYLVFAGSTGDFTQLNQIKSWNFTTVENDATVGIRVGIKVFLAIAALVIFSTCLVGVFFMWRRLTRQRRLANRNLEKMIDAHGPVKFKLRELRRATANFSPTRKLGRGGSGTVYLGHINRMNLEVAVKRVSMGNADSNRGEQEFVAEVNTISKLSHRNLVKLIGWCHEGSELLLVYEYFPMGSLDKLLYASARESNSSSEISALELTWDRRYKIICGVASALDYLHHGSSKRVLHRDVKPSNVMLDEDYNARVGDFGLARVIQYDGITHHSTQAVAGTRGYMAYECFFTGRASLDTDVYAFGVFIMEVVSGRSPSSAVKYEYMHDSDHRGMEDYSSDGHPLTMHIVDWTWSLYGEGKALHAADRLLDGEFEQTQVDCAVRLALACCHPNPRERPSIRTVVQVLIDGAPVPEPPVNKPAFVWPPGGNQREIELPDVGLLFTGGARQQNSFCSMTSTSLTAR</sequence>
<keyword evidence="10" id="KW-0430">Lectin</keyword>
<evidence type="ECO:0000256" key="18">
    <source>
        <dbReference type="PROSITE-ProRule" id="PRU10141"/>
    </source>
</evidence>
<keyword evidence="9 20" id="KW-0732">Signal</keyword>
<dbReference type="Gene3D" id="2.60.120.200">
    <property type="match status" value="1"/>
</dbReference>
<feature type="binding site" evidence="18">
    <location>
        <position position="367"/>
    </location>
    <ligand>
        <name>ATP</name>
        <dbReference type="ChEBI" id="CHEBI:30616"/>
    </ligand>
</feature>
<dbReference type="PROSITE" id="PS00107">
    <property type="entry name" value="PROTEIN_KINASE_ATP"/>
    <property type="match status" value="1"/>
</dbReference>
<keyword evidence="13 18" id="KW-0067">ATP-binding</keyword>
<dbReference type="Pfam" id="PF00069">
    <property type="entry name" value="Pkinase"/>
    <property type="match status" value="1"/>
</dbReference>
<keyword evidence="17" id="KW-0325">Glycoprotein</keyword>
<keyword evidence="5" id="KW-1003">Cell membrane</keyword>
<dbReference type="GO" id="GO:0004674">
    <property type="term" value="F:protein serine/threonine kinase activity"/>
    <property type="evidence" value="ECO:0007669"/>
    <property type="project" value="UniProtKB-KW"/>
</dbReference>
<evidence type="ECO:0000256" key="3">
    <source>
        <dbReference type="ARBA" id="ARBA00010217"/>
    </source>
</evidence>
<evidence type="ECO:0000256" key="9">
    <source>
        <dbReference type="ARBA" id="ARBA00022729"/>
    </source>
</evidence>
<evidence type="ECO:0000313" key="23">
    <source>
        <dbReference type="Proteomes" id="UP000015106"/>
    </source>
</evidence>
<dbReference type="Gene3D" id="3.30.200.20">
    <property type="entry name" value="Phosphorylase Kinase, domain 1"/>
    <property type="match status" value="1"/>
</dbReference>
<keyword evidence="23" id="KW-1185">Reference proteome</keyword>
<dbReference type="PANTHER" id="PTHR27007">
    <property type="match status" value="1"/>
</dbReference>
<dbReference type="Gene3D" id="1.10.510.10">
    <property type="entry name" value="Transferase(Phosphotransferase) domain 1"/>
    <property type="match status" value="1"/>
</dbReference>
<dbReference type="InterPro" id="IPR008271">
    <property type="entry name" value="Ser/Thr_kinase_AS"/>
</dbReference>
<evidence type="ECO:0000256" key="7">
    <source>
        <dbReference type="ARBA" id="ARBA00022679"/>
    </source>
</evidence>
<keyword evidence="6" id="KW-0723">Serine/threonine-protein kinase</keyword>
<keyword evidence="11 18" id="KW-0547">Nucleotide-binding</keyword>
<evidence type="ECO:0000256" key="6">
    <source>
        <dbReference type="ARBA" id="ARBA00022527"/>
    </source>
</evidence>
<dbReference type="Proteomes" id="UP000015106">
    <property type="component" value="Chromosome 2"/>
</dbReference>
<evidence type="ECO:0000259" key="21">
    <source>
        <dbReference type="PROSITE" id="PS50011"/>
    </source>
</evidence>
<dbReference type="GO" id="GO:0005886">
    <property type="term" value="C:plasma membrane"/>
    <property type="evidence" value="ECO:0007669"/>
    <property type="project" value="UniProtKB-SubCell"/>
</dbReference>
<dbReference type="EnsemblPlants" id="TuG1812G0200005058.01.T01">
    <property type="protein sequence ID" value="TuG1812G0200005058.01.T01.cds472073"/>
    <property type="gene ID" value="TuG1812G0200005058.01"/>
</dbReference>
<dbReference type="Pfam" id="PF00139">
    <property type="entry name" value="Lectin_legB"/>
    <property type="match status" value="1"/>
</dbReference>
<dbReference type="PROSITE" id="PS00108">
    <property type="entry name" value="PROTEIN_KINASE_ST"/>
    <property type="match status" value="1"/>
</dbReference>
<dbReference type="GeneID" id="125534065"/>
<evidence type="ECO:0000256" key="11">
    <source>
        <dbReference type="ARBA" id="ARBA00022741"/>
    </source>
</evidence>
<protein>
    <recommendedName>
        <fullName evidence="4">non-specific serine/threonine protein kinase</fullName>
        <ecNumber evidence="4">2.7.11.1</ecNumber>
    </recommendedName>
</protein>
<dbReference type="GO" id="GO:0030246">
    <property type="term" value="F:carbohydrate binding"/>
    <property type="evidence" value="ECO:0007669"/>
    <property type="project" value="UniProtKB-KW"/>
</dbReference>
<dbReference type="SUPFAM" id="SSF56112">
    <property type="entry name" value="Protein kinase-like (PK-like)"/>
    <property type="match status" value="1"/>
</dbReference>
<reference evidence="23" key="1">
    <citation type="journal article" date="2013" name="Nature">
        <title>Draft genome of the wheat A-genome progenitor Triticum urartu.</title>
        <authorList>
            <person name="Ling H.Q."/>
            <person name="Zhao S."/>
            <person name="Liu D."/>
            <person name="Wang J."/>
            <person name="Sun H."/>
            <person name="Zhang C."/>
            <person name="Fan H."/>
            <person name="Li D."/>
            <person name="Dong L."/>
            <person name="Tao Y."/>
            <person name="Gao C."/>
            <person name="Wu H."/>
            <person name="Li Y."/>
            <person name="Cui Y."/>
            <person name="Guo X."/>
            <person name="Zheng S."/>
            <person name="Wang B."/>
            <person name="Yu K."/>
            <person name="Liang Q."/>
            <person name="Yang W."/>
            <person name="Lou X."/>
            <person name="Chen J."/>
            <person name="Feng M."/>
            <person name="Jian J."/>
            <person name="Zhang X."/>
            <person name="Luo G."/>
            <person name="Jiang Y."/>
            <person name="Liu J."/>
            <person name="Wang Z."/>
            <person name="Sha Y."/>
            <person name="Zhang B."/>
            <person name="Wu H."/>
            <person name="Tang D."/>
            <person name="Shen Q."/>
            <person name="Xue P."/>
            <person name="Zou S."/>
            <person name="Wang X."/>
            <person name="Liu X."/>
            <person name="Wang F."/>
            <person name="Yang Y."/>
            <person name="An X."/>
            <person name="Dong Z."/>
            <person name="Zhang K."/>
            <person name="Zhang X."/>
            <person name="Luo M.C."/>
            <person name="Dvorak J."/>
            <person name="Tong Y."/>
            <person name="Wang J."/>
            <person name="Yang H."/>
            <person name="Li Z."/>
            <person name="Wang D."/>
            <person name="Zhang A."/>
            <person name="Wang J."/>
        </authorList>
    </citation>
    <scope>NUCLEOTIDE SEQUENCE</scope>
    <source>
        <strain evidence="23">cv. G1812</strain>
    </source>
</reference>
<dbReference type="InterPro" id="IPR050528">
    <property type="entry name" value="L-type_Lectin-RKs"/>
</dbReference>
<organism evidence="22 23">
    <name type="scientific">Triticum urartu</name>
    <name type="common">Red wild einkorn</name>
    <name type="synonym">Crithodium urartu</name>
    <dbReference type="NCBI Taxonomy" id="4572"/>
    <lineage>
        <taxon>Eukaryota</taxon>
        <taxon>Viridiplantae</taxon>
        <taxon>Streptophyta</taxon>
        <taxon>Embryophyta</taxon>
        <taxon>Tracheophyta</taxon>
        <taxon>Spermatophyta</taxon>
        <taxon>Magnoliopsida</taxon>
        <taxon>Liliopsida</taxon>
        <taxon>Poales</taxon>
        <taxon>Poaceae</taxon>
        <taxon>BOP clade</taxon>
        <taxon>Pooideae</taxon>
        <taxon>Triticodae</taxon>
        <taxon>Triticeae</taxon>
        <taxon>Triticinae</taxon>
        <taxon>Triticum</taxon>
    </lineage>
</organism>
<dbReference type="InterPro" id="IPR017441">
    <property type="entry name" value="Protein_kinase_ATP_BS"/>
</dbReference>
<evidence type="ECO:0000256" key="12">
    <source>
        <dbReference type="ARBA" id="ARBA00022777"/>
    </source>
</evidence>
<reference evidence="22" key="3">
    <citation type="submission" date="2022-06" db="UniProtKB">
        <authorList>
            <consortium name="EnsemblPlants"/>
        </authorList>
    </citation>
    <scope>IDENTIFICATION</scope>
</reference>
<evidence type="ECO:0000313" key="22">
    <source>
        <dbReference type="EnsemblPlants" id="TuG1812G0200005058.01.T01.cds472073"/>
    </source>
</evidence>
<dbReference type="SUPFAM" id="SSF49899">
    <property type="entry name" value="Concanavalin A-like lectins/glucanases"/>
    <property type="match status" value="1"/>
</dbReference>
<dbReference type="GO" id="GO:0005524">
    <property type="term" value="F:ATP binding"/>
    <property type="evidence" value="ECO:0007669"/>
    <property type="project" value="UniProtKB-UniRule"/>
</dbReference>
<gene>
    <name evidence="22" type="primary">LOC125534065</name>
</gene>
<dbReference type="InterPro" id="IPR011009">
    <property type="entry name" value="Kinase-like_dom_sf"/>
</dbReference>
<keyword evidence="12" id="KW-0418">Kinase</keyword>